<dbReference type="GO" id="GO:0005634">
    <property type="term" value="C:nucleus"/>
    <property type="evidence" value="ECO:0007669"/>
    <property type="project" value="UniProtKB-SubCell"/>
</dbReference>
<dbReference type="Gene3D" id="4.10.240.10">
    <property type="entry name" value="Zn(2)-C6 fungal-type DNA-binding domain"/>
    <property type="match status" value="1"/>
</dbReference>
<feature type="domain" description="Zn(2)-C6 fungal-type" evidence="7">
    <location>
        <begin position="6"/>
        <end position="35"/>
    </location>
</feature>
<dbReference type="STRING" id="13706.A0A1X2HP86"/>
<dbReference type="GO" id="GO:0008270">
    <property type="term" value="F:zinc ion binding"/>
    <property type="evidence" value="ECO:0007669"/>
    <property type="project" value="InterPro"/>
</dbReference>
<dbReference type="EMBL" id="MCGN01000002">
    <property type="protein sequence ID" value="ORZ01167.1"/>
    <property type="molecule type" value="Genomic_DNA"/>
</dbReference>
<comment type="subcellular location">
    <subcellularLocation>
        <location evidence="1">Nucleus</location>
    </subcellularLocation>
</comment>
<accession>A0A1X2HP86</accession>
<keyword evidence="3" id="KW-0238">DNA-binding</keyword>
<dbReference type="GO" id="GO:0000981">
    <property type="term" value="F:DNA-binding transcription factor activity, RNA polymerase II-specific"/>
    <property type="evidence" value="ECO:0007669"/>
    <property type="project" value="InterPro"/>
</dbReference>
<dbReference type="PROSITE" id="PS50048">
    <property type="entry name" value="ZN2_CY6_FUNGAL_2"/>
    <property type="match status" value="1"/>
</dbReference>
<evidence type="ECO:0000313" key="9">
    <source>
        <dbReference type="Proteomes" id="UP000242180"/>
    </source>
</evidence>
<feature type="region of interest" description="Disordered" evidence="6">
    <location>
        <begin position="115"/>
        <end position="140"/>
    </location>
</feature>
<evidence type="ECO:0000259" key="7">
    <source>
        <dbReference type="PROSITE" id="PS50048"/>
    </source>
</evidence>
<evidence type="ECO:0000256" key="5">
    <source>
        <dbReference type="SAM" id="Coils"/>
    </source>
</evidence>
<keyword evidence="5" id="KW-0175">Coiled coil</keyword>
<dbReference type="CDD" id="cd00067">
    <property type="entry name" value="GAL4"/>
    <property type="match status" value="1"/>
</dbReference>
<dbReference type="SMART" id="SM00066">
    <property type="entry name" value="GAL4"/>
    <property type="match status" value="1"/>
</dbReference>
<keyword evidence="9" id="KW-1185">Reference proteome</keyword>
<sequence length="767" mass="88382">MSKRVPCNECREHKRRCSGESPCERCQKFNVPCVYTVKTSPRDEEYLHEIGLRQEVEELQAQLKFMENEVQAMRLGAMQQYPSPPTDSSRSEFSSSQSVSSHSFSFSPMVETAFLDDGTTSSGGESTATSDDAPNDKQLTKRRRLIAQCEQGGYAAVTYADEKQGGWQLKVKNNRLCIQTHIRTHAELLDNLQKIVSTLEFESKIPLFFNQCTDEDPMSVILRTIMWKKYGKSRYKSMAKMILLIDHQPDTESKKPEFVVDEATITLQLLKSYLDCQNMWQISFHRHTFWKLYVENGNPNFSPAVMAICAYICVSPCRHIASLLPSDQLVDYGRYYFERAHDLLSDRFDEASLEVLIGYAYIGSYKLKVSQLDDTDRYYNMAERMLAILKQQYARADDFVGDPFYLGKAACISRLSQFVARGRVFSHLARADLAHNGDPQARKEGYHAMHNLVHGPERDLVPVEGDSYEEIRYIQAYLAMHQLRHEAHKVVERFHSNDMSTFIGTFIHQLEMVVRNWYMALPEDFRLPLPLFDETVPDAIFCEKARIASETSMIPFITTLRVYSEYLILSKSYIPKTHVEEGGVFGTAEFGARCRAAHYKDHHKQKVLALRPLLDFDGTDEDLLNLVQESFFKVTEELRVALITYATKASCITLRLLQFARTLKDSQVCISNMRTELDGFDVAMRCYRIKRAFGLDSKHTREQYGQILSGYLEIAREFMTWVPHNSILCEQVRSMETNFQKYFPELAARARPLTRNEEVDIASYLNI</sequence>
<evidence type="ECO:0000256" key="2">
    <source>
        <dbReference type="ARBA" id="ARBA00022723"/>
    </source>
</evidence>
<keyword evidence="2" id="KW-0479">Metal-binding</keyword>
<evidence type="ECO:0000256" key="6">
    <source>
        <dbReference type="SAM" id="MobiDB-lite"/>
    </source>
</evidence>
<dbReference type="PANTHER" id="PTHR46910">
    <property type="entry name" value="TRANSCRIPTION FACTOR PDR1"/>
    <property type="match status" value="1"/>
</dbReference>
<dbReference type="SUPFAM" id="SSF57701">
    <property type="entry name" value="Zn2/Cys6 DNA-binding domain"/>
    <property type="match status" value="1"/>
</dbReference>
<dbReference type="Pfam" id="PF00172">
    <property type="entry name" value="Zn_clus"/>
    <property type="match status" value="1"/>
</dbReference>
<dbReference type="InterPro" id="IPR050987">
    <property type="entry name" value="AtrR-like"/>
</dbReference>
<comment type="caution">
    <text evidence="8">The sequence shown here is derived from an EMBL/GenBank/DDBJ whole genome shotgun (WGS) entry which is preliminary data.</text>
</comment>
<dbReference type="CDD" id="cd12148">
    <property type="entry name" value="fungal_TF_MHR"/>
    <property type="match status" value="1"/>
</dbReference>
<evidence type="ECO:0000256" key="4">
    <source>
        <dbReference type="ARBA" id="ARBA00023242"/>
    </source>
</evidence>
<evidence type="ECO:0000256" key="3">
    <source>
        <dbReference type="ARBA" id="ARBA00023125"/>
    </source>
</evidence>
<evidence type="ECO:0000313" key="8">
    <source>
        <dbReference type="EMBL" id="ORZ01167.1"/>
    </source>
</evidence>
<dbReference type="AlphaFoldDB" id="A0A1X2HP86"/>
<name>A0A1X2HP86_SYNRA</name>
<dbReference type="InterPro" id="IPR001138">
    <property type="entry name" value="Zn2Cys6_DnaBD"/>
</dbReference>
<feature type="coiled-coil region" evidence="5">
    <location>
        <begin position="49"/>
        <end position="76"/>
    </location>
</feature>
<dbReference type="PANTHER" id="PTHR46910:SF3">
    <property type="entry name" value="HALOTOLERANCE PROTEIN 9-RELATED"/>
    <property type="match status" value="1"/>
</dbReference>
<dbReference type="OMA" id="DDDCDCV"/>
<dbReference type="OrthoDB" id="4356994at2759"/>
<evidence type="ECO:0000256" key="1">
    <source>
        <dbReference type="ARBA" id="ARBA00004123"/>
    </source>
</evidence>
<dbReference type="Proteomes" id="UP000242180">
    <property type="component" value="Unassembled WGS sequence"/>
</dbReference>
<dbReference type="GO" id="GO:0003677">
    <property type="term" value="F:DNA binding"/>
    <property type="evidence" value="ECO:0007669"/>
    <property type="project" value="UniProtKB-KW"/>
</dbReference>
<dbReference type="InterPro" id="IPR036864">
    <property type="entry name" value="Zn2-C6_fun-type_DNA-bd_sf"/>
</dbReference>
<reference evidence="8 9" key="1">
    <citation type="submission" date="2016-07" db="EMBL/GenBank/DDBJ databases">
        <title>Pervasive Adenine N6-methylation of Active Genes in Fungi.</title>
        <authorList>
            <consortium name="DOE Joint Genome Institute"/>
            <person name="Mondo S.J."/>
            <person name="Dannebaum R.O."/>
            <person name="Kuo R.C."/>
            <person name="Labutti K."/>
            <person name="Haridas S."/>
            <person name="Kuo A."/>
            <person name="Salamov A."/>
            <person name="Ahrendt S.R."/>
            <person name="Lipzen A."/>
            <person name="Sullivan W."/>
            <person name="Andreopoulos W.B."/>
            <person name="Clum A."/>
            <person name="Lindquist E."/>
            <person name="Daum C."/>
            <person name="Ramamoorthy G.K."/>
            <person name="Gryganskyi A."/>
            <person name="Culley D."/>
            <person name="Magnuson J.K."/>
            <person name="James T.Y."/>
            <person name="O'Malley M.A."/>
            <person name="Stajich J.E."/>
            <person name="Spatafora J.W."/>
            <person name="Visel A."/>
            <person name="Grigoriev I.V."/>
        </authorList>
    </citation>
    <scope>NUCLEOTIDE SEQUENCE [LARGE SCALE GENOMIC DNA]</scope>
    <source>
        <strain evidence="8 9">NRRL 2496</strain>
    </source>
</reference>
<dbReference type="InParanoid" id="A0A1X2HP86"/>
<dbReference type="PROSITE" id="PS00463">
    <property type="entry name" value="ZN2_CY6_FUNGAL_1"/>
    <property type="match status" value="1"/>
</dbReference>
<organism evidence="8 9">
    <name type="scientific">Syncephalastrum racemosum</name>
    <name type="common">Filamentous fungus</name>
    <dbReference type="NCBI Taxonomy" id="13706"/>
    <lineage>
        <taxon>Eukaryota</taxon>
        <taxon>Fungi</taxon>
        <taxon>Fungi incertae sedis</taxon>
        <taxon>Mucoromycota</taxon>
        <taxon>Mucoromycotina</taxon>
        <taxon>Mucoromycetes</taxon>
        <taxon>Mucorales</taxon>
        <taxon>Syncephalastraceae</taxon>
        <taxon>Syncephalastrum</taxon>
    </lineage>
</organism>
<protein>
    <recommendedName>
        <fullName evidence="7">Zn(2)-C6 fungal-type domain-containing protein</fullName>
    </recommendedName>
</protein>
<feature type="compositionally biased region" description="Low complexity" evidence="6">
    <location>
        <begin position="116"/>
        <end position="132"/>
    </location>
</feature>
<keyword evidence="4" id="KW-0539">Nucleus</keyword>
<proteinExistence type="predicted"/>
<gene>
    <name evidence="8" type="ORF">BCR43DRAFT_486480</name>
</gene>